<dbReference type="PANTHER" id="PTHR46300:SF7">
    <property type="entry name" value="P450, PUTATIVE (EUROFUNG)-RELATED"/>
    <property type="match status" value="1"/>
</dbReference>
<evidence type="ECO:0000256" key="1">
    <source>
        <dbReference type="ARBA" id="ARBA00001971"/>
    </source>
</evidence>
<keyword evidence="4" id="KW-0479">Metal-binding</keyword>
<evidence type="ECO:0000313" key="8">
    <source>
        <dbReference type="EMBL" id="KIM34671.1"/>
    </source>
</evidence>
<sequence length="87" mass="10318">MIRRLRWKACCKCNGRYLSEQLWLTYASLLATFNIEKAKDDSGRDIPISDEYQEFGFISHKTPFECWITPRSHGHRQLIEEVNLLNK</sequence>
<organism evidence="8 9">
    <name type="scientific">Hebeloma cylindrosporum</name>
    <dbReference type="NCBI Taxonomy" id="76867"/>
    <lineage>
        <taxon>Eukaryota</taxon>
        <taxon>Fungi</taxon>
        <taxon>Dikarya</taxon>
        <taxon>Basidiomycota</taxon>
        <taxon>Agaricomycotina</taxon>
        <taxon>Agaricomycetes</taxon>
        <taxon>Agaricomycetidae</taxon>
        <taxon>Agaricales</taxon>
        <taxon>Agaricineae</taxon>
        <taxon>Hymenogastraceae</taxon>
        <taxon>Hebeloma</taxon>
    </lineage>
</organism>
<dbReference type="InterPro" id="IPR050364">
    <property type="entry name" value="Cytochrome_P450_fung"/>
</dbReference>
<evidence type="ECO:0000256" key="4">
    <source>
        <dbReference type="ARBA" id="ARBA00022723"/>
    </source>
</evidence>
<dbReference type="HOGENOM" id="CLU_2483605_0_0_1"/>
<protein>
    <submittedName>
        <fullName evidence="8">Uncharacterized protein</fullName>
    </submittedName>
</protein>
<evidence type="ECO:0000256" key="2">
    <source>
        <dbReference type="ARBA" id="ARBA00010617"/>
    </source>
</evidence>
<evidence type="ECO:0000256" key="3">
    <source>
        <dbReference type="ARBA" id="ARBA00022617"/>
    </source>
</evidence>
<dbReference type="Proteomes" id="UP000053424">
    <property type="component" value="Unassembled WGS sequence"/>
</dbReference>
<dbReference type="GO" id="GO:0020037">
    <property type="term" value="F:heme binding"/>
    <property type="evidence" value="ECO:0007669"/>
    <property type="project" value="InterPro"/>
</dbReference>
<name>A0A0C3BTI9_HEBCY</name>
<dbReference type="PANTHER" id="PTHR46300">
    <property type="entry name" value="P450, PUTATIVE (EUROFUNG)-RELATED-RELATED"/>
    <property type="match status" value="1"/>
</dbReference>
<dbReference type="GO" id="GO:0005506">
    <property type="term" value="F:iron ion binding"/>
    <property type="evidence" value="ECO:0007669"/>
    <property type="project" value="InterPro"/>
</dbReference>
<accession>A0A0C3BTI9</accession>
<evidence type="ECO:0000313" key="9">
    <source>
        <dbReference type="Proteomes" id="UP000053424"/>
    </source>
</evidence>
<reference evidence="8 9" key="1">
    <citation type="submission" date="2014-04" db="EMBL/GenBank/DDBJ databases">
        <authorList>
            <consortium name="DOE Joint Genome Institute"/>
            <person name="Kuo A."/>
            <person name="Gay G."/>
            <person name="Dore J."/>
            <person name="Kohler A."/>
            <person name="Nagy L.G."/>
            <person name="Floudas D."/>
            <person name="Copeland A."/>
            <person name="Barry K.W."/>
            <person name="Cichocki N."/>
            <person name="Veneault-Fourrey C."/>
            <person name="LaButti K."/>
            <person name="Lindquist E.A."/>
            <person name="Lipzen A."/>
            <person name="Lundell T."/>
            <person name="Morin E."/>
            <person name="Murat C."/>
            <person name="Sun H."/>
            <person name="Tunlid A."/>
            <person name="Henrissat B."/>
            <person name="Grigoriev I.V."/>
            <person name="Hibbett D.S."/>
            <person name="Martin F."/>
            <person name="Nordberg H.P."/>
            <person name="Cantor M.N."/>
            <person name="Hua S.X."/>
        </authorList>
    </citation>
    <scope>NUCLEOTIDE SEQUENCE [LARGE SCALE GENOMIC DNA]</scope>
    <source>
        <strain evidence="9">h7</strain>
    </source>
</reference>
<evidence type="ECO:0000256" key="5">
    <source>
        <dbReference type="ARBA" id="ARBA00023002"/>
    </source>
</evidence>
<evidence type="ECO:0000256" key="6">
    <source>
        <dbReference type="ARBA" id="ARBA00023004"/>
    </source>
</evidence>
<dbReference type="OrthoDB" id="3934656at2759"/>
<keyword evidence="3" id="KW-0349">Heme</keyword>
<gene>
    <name evidence="8" type="ORF">M413DRAFT_80198</name>
</gene>
<evidence type="ECO:0000256" key="7">
    <source>
        <dbReference type="ARBA" id="ARBA00023033"/>
    </source>
</evidence>
<comment type="similarity">
    <text evidence="2">Belongs to the cytochrome P450 family.</text>
</comment>
<reference evidence="9" key="2">
    <citation type="submission" date="2015-01" db="EMBL/GenBank/DDBJ databases">
        <title>Evolutionary Origins and Diversification of the Mycorrhizal Mutualists.</title>
        <authorList>
            <consortium name="DOE Joint Genome Institute"/>
            <consortium name="Mycorrhizal Genomics Consortium"/>
            <person name="Kohler A."/>
            <person name="Kuo A."/>
            <person name="Nagy L.G."/>
            <person name="Floudas D."/>
            <person name="Copeland A."/>
            <person name="Barry K.W."/>
            <person name="Cichocki N."/>
            <person name="Veneault-Fourrey C."/>
            <person name="LaButti K."/>
            <person name="Lindquist E.A."/>
            <person name="Lipzen A."/>
            <person name="Lundell T."/>
            <person name="Morin E."/>
            <person name="Murat C."/>
            <person name="Riley R."/>
            <person name="Ohm R."/>
            <person name="Sun H."/>
            <person name="Tunlid A."/>
            <person name="Henrissat B."/>
            <person name="Grigoriev I.V."/>
            <person name="Hibbett D.S."/>
            <person name="Martin F."/>
        </authorList>
    </citation>
    <scope>NUCLEOTIDE SEQUENCE [LARGE SCALE GENOMIC DNA]</scope>
    <source>
        <strain evidence="9">h7</strain>
    </source>
</reference>
<dbReference type="STRING" id="686832.A0A0C3BTI9"/>
<dbReference type="GO" id="GO:0016705">
    <property type="term" value="F:oxidoreductase activity, acting on paired donors, with incorporation or reduction of molecular oxygen"/>
    <property type="evidence" value="ECO:0007669"/>
    <property type="project" value="InterPro"/>
</dbReference>
<keyword evidence="9" id="KW-1185">Reference proteome</keyword>
<comment type="cofactor">
    <cofactor evidence="1">
        <name>heme</name>
        <dbReference type="ChEBI" id="CHEBI:30413"/>
    </cofactor>
</comment>
<keyword evidence="6" id="KW-0408">Iron</keyword>
<keyword evidence="5" id="KW-0560">Oxidoreductase</keyword>
<dbReference type="AlphaFoldDB" id="A0A0C3BTI9"/>
<dbReference type="EMBL" id="KN831883">
    <property type="protein sequence ID" value="KIM34671.1"/>
    <property type="molecule type" value="Genomic_DNA"/>
</dbReference>
<dbReference type="Gene3D" id="1.10.630.10">
    <property type="entry name" value="Cytochrome P450"/>
    <property type="match status" value="1"/>
</dbReference>
<dbReference type="GO" id="GO:0004497">
    <property type="term" value="F:monooxygenase activity"/>
    <property type="evidence" value="ECO:0007669"/>
    <property type="project" value="UniProtKB-KW"/>
</dbReference>
<keyword evidence="7" id="KW-0503">Monooxygenase</keyword>
<proteinExistence type="inferred from homology"/>
<dbReference type="InterPro" id="IPR036396">
    <property type="entry name" value="Cyt_P450_sf"/>
</dbReference>